<evidence type="ECO:0000313" key="9">
    <source>
        <dbReference type="Proteomes" id="UP000076882"/>
    </source>
</evidence>
<dbReference type="InterPro" id="IPR050619">
    <property type="entry name" value="Flavodoxin"/>
</dbReference>
<dbReference type="InterPro" id="IPR001094">
    <property type="entry name" value="Flavdoxin-like"/>
</dbReference>
<comment type="caution">
    <text evidence="8">The sequence shown here is derived from an EMBL/GenBank/DDBJ whole genome shotgun (WGS) entry which is preliminary data.</text>
</comment>
<comment type="similarity">
    <text evidence="3">Belongs to the flavodoxin family.</text>
</comment>
<sequence>MKAEIIYASLTGNNEEIAEIIQNQLREHHVDTNFTEIGQADAFDLPVADLIVIVPYTYGEGDLPEEGLDFFDDLQDVNLSGTVFGVAGSGDRWYAEDYCKAVVEFDHQLETTGATRGVQPLFIDLHPEDADEQRLDDFTTSLIKTATQLGV</sequence>
<dbReference type="AlphaFoldDB" id="A0A165QY14"/>
<evidence type="ECO:0000256" key="1">
    <source>
        <dbReference type="ARBA" id="ARBA00001917"/>
    </source>
</evidence>
<dbReference type="PRINTS" id="PR00369">
    <property type="entry name" value="FLAVODOXIN"/>
</dbReference>
<dbReference type="InterPro" id="IPR029039">
    <property type="entry name" value="Flavoprotein-like_sf"/>
</dbReference>
<proteinExistence type="inferred from homology"/>
<dbReference type="NCBIfam" id="NF005587">
    <property type="entry name" value="PRK07308.1"/>
    <property type="match status" value="1"/>
</dbReference>
<protein>
    <submittedName>
        <fullName evidence="8">Flavodoxin</fullName>
    </submittedName>
</protein>
<reference evidence="8 9" key="1">
    <citation type="submission" date="2016-03" db="EMBL/GenBank/DDBJ databases">
        <title>Comparative genomics of 54 Lactobacillus plantarum strains reveals genomic uncoupling from niche constraints.</title>
        <authorList>
            <person name="Martino M.E."/>
        </authorList>
    </citation>
    <scope>NUCLEOTIDE SEQUENCE [LARGE SCALE GENOMIC DNA]</scope>
    <source>
        <strain evidence="8 9">19.1</strain>
    </source>
</reference>
<dbReference type="InterPro" id="IPR008254">
    <property type="entry name" value="Flavodoxin/NO_synth"/>
</dbReference>
<dbReference type="Gene3D" id="3.40.50.360">
    <property type="match status" value="1"/>
</dbReference>
<dbReference type="GO" id="GO:0016651">
    <property type="term" value="F:oxidoreductase activity, acting on NAD(P)H"/>
    <property type="evidence" value="ECO:0007669"/>
    <property type="project" value="UniProtKB-ARBA"/>
</dbReference>
<dbReference type="Pfam" id="PF00258">
    <property type="entry name" value="Flavodoxin_1"/>
    <property type="match status" value="1"/>
</dbReference>
<keyword evidence="7" id="KW-0249">Electron transport</keyword>
<evidence type="ECO:0000256" key="4">
    <source>
        <dbReference type="ARBA" id="ARBA00022448"/>
    </source>
</evidence>
<dbReference type="KEGG" id="lpb:SH83_06105"/>
<evidence type="ECO:0000256" key="7">
    <source>
        <dbReference type="ARBA" id="ARBA00022982"/>
    </source>
</evidence>
<dbReference type="PANTHER" id="PTHR42809">
    <property type="entry name" value="FLAVODOXIN 2"/>
    <property type="match status" value="1"/>
</dbReference>
<dbReference type="GO" id="GO:0010181">
    <property type="term" value="F:FMN binding"/>
    <property type="evidence" value="ECO:0007669"/>
    <property type="project" value="InterPro"/>
</dbReference>
<gene>
    <name evidence="8" type="ORF">Lp19_2900</name>
</gene>
<evidence type="ECO:0000313" key="8">
    <source>
        <dbReference type="EMBL" id="KZU91614.1"/>
    </source>
</evidence>
<dbReference type="PROSITE" id="PS50902">
    <property type="entry name" value="FLAVODOXIN_LIKE"/>
    <property type="match status" value="1"/>
</dbReference>
<evidence type="ECO:0000256" key="3">
    <source>
        <dbReference type="ARBA" id="ARBA00005267"/>
    </source>
</evidence>
<keyword evidence="5" id="KW-0285">Flavoprotein</keyword>
<comment type="cofactor">
    <cofactor evidence="1">
        <name>FMN</name>
        <dbReference type="ChEBI" id="CHEBI:58210"/>
    </cofactor>
</comment>
<dbReference type="Proteomes" id="UP000076882">
    <property type="component" value="Unassembled WGS sequence"/>
</dbReference>
<dbReference type="SUPFAM" id="SSF52218">
    <property type="entry name" value="Flavoproteins"/>
    <property type="match status" value="1"/>
</dbReference>
<keyword evidence="4" id="KW-0813">Transport</keyword>
<comment type="function">
    <text evidence="2">Low-potential electron donor to a number of redox enzymes.</text>
</comment>
<keyword evidence="6" id="KW-0288">FMN</keyword>
<evidence type="ECO:0000256" key="5">
    <source>
        <dbReference type="ARBA" id="ARBA00022630"/>
    </source>
</evidence>
<evidence type="ECO:0000256" key="2">
    <source>
        <dbReference type="ARBA" id="ARBA00003297"/>
    </source>
</evidence>
<dbReference type="EMBL" id="LUXM01000040">
    <property type="protein sequence ID" value="KZU91614.1"/>
    <property type="molecule type" value="Genomic_DNA"/>
</dbReference>
<organism evidence="8 9">
    <name type="scientific">Lactiplantibacillus plantarum</name>
    <name type="common">Lactobacillus plantarum</name>
    <dbReference type="NCBI Taxonomy" id="1590"/>
    <lineage>
        <taxon>Bacteria</taxon>
        <taxon>Bacillati</taxon>
        <taxon>Bacillota</taxon>
        <taxon>Bacilli</taxon>
        <taxon>Lactobacillales</taxon>
        <taxon>Lactobacillaceae</taxon>
        <taxon>Lactiplantibacillus</taxon>
    </lineage>
</organism>
<name>A0A165QY14_LACPN</name>
<accession>A0A165QY14</accession>
<dbReference type="GeneID" id="77217907"/>
<dbReference type="PATRIC" id="fig|1590.144.peg.1260"/>
<dbReference type="RefSeq" id="WP_015825475.1">
    <property type="nucleotide sequence ID" value="NZ_BAAFRT010000002.1"/>
</dbReference>
<evidence type="ECO:0000256" key="6">
    <source>
        <dbReference type="ARBA" id="ARBA00022643"/>
    </source>
</evidence>
<dbReference type="PANTHER" id="PTHR42809:SF1">
    <property type="entry name" value="FLAVODOXIN 1"/>
    <property type="match status" value="1"/>
</dbReference>